<evidence type="ECO:0000256" key="1">
    <source>
        <dbReference type="SAM" id="MobiDB-lite"/>
    </source>
</evidence>
<reference evidence="2" key="1">
    <citation type="submission" date="2022-12" db="EMBL/GenBank/DDBJ databases">
        <authorList>
            <person name="Webb A."/>
        </authorList>
    </citation>
    <scope>NUCLEOTIDE SEQUENCE</scope>
    <source>
        <strain evidence="2">Pd1</strain>
    </source>
</reference>
<feature type="region of interest" description="Disordered" evidence="1">
    <location>
        <begin position="1"/>
        <end position="67"/>
    </location>
</feature>
<evidence type="ECO:0000313" key="3">
    <source>
        <dbReference type="Proteomes" id="UP001162029"/>
    </source>
</evidence>
<gene>
    <name evidence="2" type="ORF">PDE001_LOCUS10434</name>
</gene>
<protein>
    <recommendedName>
        <fullName evidence="4">MBD domain-containing protein</fullName>
    </recommendedName>
</protein>
<feature type="region of interest" description="Disordered" evidence="1">
    <location>
        <begin position="89"/>
        <end position="122"/>
    </location>
</feature>
<dbReference type="EMBL" id="CANTFM010002273">
    <property type="protein sequence ID" value="CAI5745347.1"/>
    <property type="molecule type" value="Genomic_DNA"/>
</dbReference>
<organism evidence="2 3">
    <name type="scientific">Peronospora destructor</name>
    <dbReference type="NCBI Taxonomy" id="86335"/>
    <lineage>
        <taxon>Eukaryota</taxon>
        <taxon>Sar</taxon>
        <taxon>Stramenopiles</taxon>
        <taxon>Oomycota</taxon>
        <taxon>Peronosporomycetes</taxon>
        <taxon>Peronosporales</taxon>
        <taxon>Peronosporaceae</taxon>
        <taxon>Peronospora</taxon>
    </lineage>
</organism>
<feature type="region of interest" description="Disordered" evidence="1">
    <location>
        <begin position="342"/>
        <end position="427"/>
    </location>
</feature>
<proteinExistence type="predicted"/>
<feature type="compositionally biased region" description="Basic and acidic residues" evidence="1">
    <location>
        <begin position="684"/>
        <end position="694"/>
    </location>
</feature>
<evidence type="ECO:0008006" key="4">
    <source>
        <dbReference type="Google" id="ProtNLM"/>
    </source>
</evidence>
<feature type="compositionally biased region" description="Polar residues" evidence="1">
    <location>
        <begin position="345"/>
        <end position="365"/>
    </location>
</feature>
<accession>A0AAV0V9S5</accession>
<sequence>MDSMDLQRGNVHTEDNVAPIVHERMIPKRLAQLEQEEKREDNSSSNGNNSDDDAEQDMDFPTTQVLANDIADSGMQIKLLGSPLTIRSPVKTCASPAKPRKSPVKAPASSDKANASPVKARASPVKLSSLLKGQSPSKLQFPSVKTLGTSVAPSPIVERPAQEEAVDDTPEEFRAKGAEGKFTKVFPAVSKLVETGGWQTAHGHNTLFCAMPGVQFFNFKPNINVFDSKVKACWKFIQIAGEKEDDTEDKALWEMLWPIAEKEFGWFTMMCGPETWFAKPNTRFENFQPNKTIFQTKKRAVLKCLSVTVGGIELGDSCEGHQVITFAPHEVQLAPAAPKKVKTSLFKTPSPATKQTSSRPSSSAKFVTPAKHVSPSSATSSTKRKLSSSASKLSSKSSVSKKKVKTGTTASPKKATTKKKRKSISDPGLDISKGDDFKFTPPEFRCSFGIVYAKLQDEGWYHRSGTFEYDYFSPTYTDATKKNKVNFFQSQADLEEYLKVSGTWSRIENELHEEHERAVDEEREKALDRHHQRLEQQAARKRNLALHGPLLAAAKPKKLSKKVAPKKGVSASLVPQSLYEAEVKAARAAEAEEARLSRMPSLKFGTVLQKLVKRGWYYRPGRFEYDYFKPSANPKSAVAGEDRFESASALEVYLKTTGLWEEIAEEVAHEEPTERNNGSASFESQERLTKRYKLESPPPTSAPSPKKALNGGVQKGDVKAITNDIWANSHEFDFNE</sequence>
<keyword evidence="3" id="KW-1185">Reference proteome</keyword>
<dbReference type="Proteomes" id="UP001162029">
    <property type="component" value="Unassembled WGS sequence"/>
</dbReference>
<evidence type="ECO:0000313" key="2">
    <source>
        <dbReference type="EMBL" id="CAI5745347.1"/>
    </source>
</evidence>
<comment type="caution">
    <text evidence="2">The sequence shown here is derived from an EMBL/GenBank/DDBJ whole genome shotgun (WGS) entry which is preliminary data.</text>
</comment>
<dbReference type="AlphaFoldDB" id="A0AAV0V9S5"/>
<feature type="region of interest" description="Disordered" evidence="1">
    <location>
        <begin position="667"/>
        <end position="714"/>
    </location>
</feature>
<feature type="compositionally biased region" description="Basic and acidic residues" evidence="1">
    <location>
        <begin position="11"/>
        <end position="26"/>
    </location>
</feature>
<feature type="compositionally biased region" description="Low complexity" evidence="1">
    <location>
        <begin position="376"/>
        <end position="398"/>
    </location>
</feature>
<name>A0AAV0V9S5_9STRA</name>